<keyword evidence="6 9" id="KW-0057">Aromatic amino acid biosynthesis</keyword>
<feature type="domain" description="Glycosyl transferase family 3" evidence="10">
    <location>
        <begin position="74"/>
        <end position="325"/>
    </location>
</feature>
<evidence type="ECO:0000313" key="12">
    <source>
        <dbReference type="EMBL" id="AIA53968.1"/>
    </source>
</evidence>
<evidence type="ECO:0000256" key="5">
    <source>
        <dbReference type="ARBA" id="ARBA00022822"/>
    </source>
</evidence>
<dbReference type="eggNOG" id="COG0547">
    <property type="taxonomic scope" value="Bacteria"/>
</dbReference>
<feature type="binding site" evidence="9">
    <location>
        <position position="227"/>
    </location>
    <ligand>
        <name>Mg(2+)</name>
        <dbReference type="ChEBI" id="CHEBI:18420"/>
        <label>2</label>
    </ligand>
</feature>
<dbReference type="EMBL" id="CP005986">
    <property type="protein sequence ID" value="AIA53968.1"/>
    <property type="molecule type" value="Genomic_DNA"/>
</dbReference>
<evidence type="ECO:0000259" key="10">
    <source>
        <dbReference type="Pfam" id="PF00591"/>
    </source>
</evidence>
<dbReference type="KEGG" id="acz:Acaty_c0076"/>
<feature type="binding site" evidence="9">
    <location>
        <position position="81"/>
    </location>
    <ligand>
        <name>anthranilate</name>
        <dbReference type="ChEBI" id="CHEBI:16567"/>
        <label>1</label>
    </ligand>
</feature>
<dbReference type="InterPro" id="IPR036320">
    <property type="entry name" value="Glycosyl_Trfase_fam3_N_dom_sf"/>
</dbReference>
<evidence type="ECO:0000256" key="4">
    <source>
        <dbReference type="ARBA" id="ARBA00022679"/>
    </source>
</evidence>
<evidence type="ECO:0000256" key="7">
    <source>
        <dbReference type="ARBA" id="ARBA00052328"/>
    </source>
</evidence>
<dbReference type="EC" id="2.4.2.18" evidence="9"/>
<comment type="similarity">
    <text evidence="8">In the C-terminal section; belongs to the anthranilate phosphoribosyltransferase family.</text>
</comment>
<dbReference type="InterPro" id="IPR005940">
    <property type="entry name" value="Anthranilate_Pribosyl_Tfrase"/>
</dbReference>
<evidence type="ECO:0000259" key="11">
    <source>
        <dbReference type="Pfam" id="PF02885"/>
    </source>
</evidence>
<feature type="binding site" evidence="9">
    <location>
        <begin position="91"/>
        <end position="94"/>
    </location>
    <ligand>
        <name>5-phospho-alpha-D-ribose 1-diphosphate</name>
        <dbReference type="ChEBI" id="CHEBI:58017"/>
    </ligand>
</feature>
<evidence type="ECO:0000256" key="6">
    <source>
        <dbReference type="ARBA" id="ARBA00023141"/>
    </source>
</evidence>
<comment type="catalytic activity">
    <reaction evidence="7 9">
        <text>N-(5-phospho-beta-D-ribosyl)anthranilate + diphosphate = 5-phospho-alpha-D-ribose 1-diphosphate + anthranilate</text>
        <dbReference type="Rhea" id="RHEA:11768"/>
        <dbReference type="ChEBI" id="CHEBI:16567"/>
        <dbReference type="ChEBI" id="CHEBI:18277"/>
        <dbReference type="ChEBI" id="CHEBI:33019"/>
        <dbReference type="ChEBI" id="CHEBI:58017"/>
        <dbReference type="EC" id="2.4.2.18"/>
    </reaction>
</comment>
<dbReference type="Pfam" id="PF00591">
    <property type="entry name" value="Glycos_transf_3"/>
    <property type="match status" value="1"/>
</dbReference>
<comment type="caution">
    <text evidence="9">Lacks conserved residue(s) required for the propagation of feature annotation.</text>
</comment>
<comment type="subunit">
    <text evidence="9">Homodimer.</text>
</comment>
<comment type="cofactor">
    <cofactor evidence="9">
        <name>Mg(2+)</name>
        <dbReference type="ChEBI" id="CHEBI:18420"/>
    </cofactor>
    <text evidence="9">Binds 2 magnesium ions per monomer.</text>
</comment>
<feature type="binding site" evidence="9">
    <location>
        <begin position="84"/>
        <end position="85"/>
    </location>
    <ligand>
        <name>5-phospho-alpha-D-ribose 1-diphosphate</name>
        <dbReference type="ChEBI" id="CHEBI:58017"/>
    </ligand>
</feature>
<protein>
    <recommendedName>
        <fullName evidence="9">Anthranilate phosphoribosyltransferase</fullName>
        <ecNumber evidence="9">2.4.2.18</ecNumber>
    </recommendedName>
</protein>
<feature type="binding site" evidence="9">
    <location>
        <position position="81"/>
    </location>
    <ligand>
        <name>5-phospho-alpha-D-ribose 1-diphosphate</name>
        <dbReference type="ChEBI" id="CHEBI:58017"/>
    </ligand>
</feature>
<proteinExistence type="inferred from homology"/>
<dbReference type="HOGENOM" id="CLU_034315_2_1_6"/>
<dbReference type="Pfam" id="PF02885">
    <property type="entry name" value="Glycos_trans_3N"/>
    <property type="match status" value="1"/>
</dbReference>
<reference evidence="12 13" key="1">
    <citation type="journal article" date="2009" name="J. Bacteriol.">
        <title>Draft genome sequence of the extremely acidophilic bacterium Acidithiobacillus caldus ATCC 51756 reveals metabolic versatility in the genus Acidithiobacillus.</title>
        <authorList>
            <person name="Valdes J."/>
            <person name="Quatrini R."/>
            <person name="Hallberg K."/>
            <person name="Dopson M."/>
            <person name="Valenzuela P.D."/>
            <person name="Holmes D.S."/>
        </authorList>
    </citation>
    <scope>NUCLEOTIDE SEQUENCE [LARGE SCALE GENOMIC DNA]</scope>
    <source>
        <strain evidence="13">ATCC 51756 / DSM 8584 / KU</strain>
    </source>
</reference>
<comment type="similarity">
    <text evidence="9">Belongs to the anthranilate phosphoribosyltransferase family.</text>
</comment>
<sequence length="339" mass="35611">MQAREVLERLIAHRDLSSSEAQAIFDAIMSGSWTPAQIGALLVALRMKGERVEELVGATRALRAHMLRVEVGTEHLVDTCGTGGDARNTFNISTLAAIVAAAAGARVAKHGNRAVSGRSGSADVLEAAGLCLDLTPTQVAACIDAVGIGFLFAPSHHGAMRHAVGPRRELGIRSLFNLMGPLSNPAGAPHQVLGVFADAWLMPVAEAAKELGGRHVLVVHGHDGLDEISISGPTEVAEVREDGSIRRFRLQPGDFGIAPAPLEVLQIRDTHEALAAFHEVLSGKPGARQDVVALNAGAALYAADVVDDLSEAVAQARAALVSGAARERWERLRSFAARS</sequence>
<dbReference type="PANTHER" id="PTHR43285">
    <property type="entry name" value="ANTHRANILATE PHOSPHORIBOSYLTRANSFERASE"/>
    <property type="match status" value="1"/>
</dbReference>
<feature type="binding site" evidence="9">
    <location>
        <position position="112"/>
    </location>
    <ligand>
        <name>anthranilate</name>
        <dbReference type="ChEBI" id="CHEBI:16567"/>
        <label>1</label>
    </ligand>
</feature>
<keyword evidence="5 9" id="KW-0822">Tryptophan biosynthesis</keyword>
<dbReference type="Gene3D" id="1.20.970.10">
    <property type="entry name" value="Transferase, Pyrimidine Nucleoside Phosphorylase, Chain C"/>
    <property type="match status" value="1"/>
</dbReference>
<dbReference type="SUPFAM" id="SSF52418">
    <property type="entry name" value="Nucleoside phosphorylase/phosphoribosyltransferase catalytic domain"/>
    <property type="match status" value="1"/>
</dbReference>
<comment type="pathway">
    <text evidence="1 9">Amino-acid biosynthesis; L-tryptophan biosynthesis; L-tryptophan from chorismate: step 2/5.</text>
</comment>
<organism evidence="12 13">
    <name type="scientific">Acidithiobacillus caldus (strain ATCC 51756 / DSM 8584 / KU)</name>
    <dbReference type="NCBI Taxonomy" id="637389"/>
    <lineage>
        <taxon>Bacteria</taxon>
        <taxon>Pseudomonadati</taxon>
        <taxon>Pseudomonadota</taxon>
        <taxon>Acidithiobacillia</taxon>
        <taxon>Acidithiobacillales</taxon>
        <taxon>Acidithiobacillaceae</taxon>
        <taxon>Acidithiobacillus</taxon>
    </lineage>
</organism>
<dbReference type="NCBIfam" id="TIGR01245">
    <property type="entry name" value="trpD"/>
    <property type="match status" value="1"/>
</dbReference>
<keyword evidence="2 9" id="KW-0028">Amino-acid biosynthesis</keyword>
<keyword evidence="4 9" id="KW-0808">Transferase</keyword>
<evidence type="ECO:0000256" key="3">
    <source>
        <dbReference type="ARBA" id="ARBA00022676"/>
    </source>
</evidence>
<evidence type="ECO:0000256" key="9">
    <source>
        <dbReference type="HAMAP-Rule" id="MF_00211"/>
    </source>
</evidence>
<dbReference type="FunFam" id="3.40.1030.10:FF:000002">
    <property type="entry name" value="Anthranilate phosphoribosyltransferase"/>
    <property type="match status" value="1"/>
</dbReference>
<dbReference type="SUPFAM" id="SSF47648">
    <property type="entry name" value="Nucleoside phosphorylase/phosphoribosyltransferase N-terminal domain"/>
    <property type="match status" value="1"/>
</dbReference>
<comment type="function">
    <text evidence="9">Catalyzes the transfer of the phosphoribosyl group of 5-phosphorylribose-1-pyrophosphate (PRPP) to anthranilate to yield N-(5'-phosphoribosyl)-anthranilate (PRA).</text>
</comment>
<feature type="binding site" evidence="9">
    <location>
        <position position="121"/>
    </location>
    <ligand>
        <name>5-phospho-alpha-D-ribose 1-diphosphate</name>
        <dbReference type="ChEBI" id="CHEBI:58017"/>
    </ligand>
</feature>
<dbReference type="GO" id="GO:0000162">
    <property type="term" value="P:L-tryptophan biosynthetic process"/>
    <property type="evidence" value="ECO:0007669"/>
    <property type="project" value="UniProtKB-UniRule"/>
</dbReference>
<feature type="binding site" evidence="9">
    <location>
        <begin position="109"/>
        <end position="117"/>
    </location>
    <ligand>
        <name>5-phospho-alpha-D-ribose 1-diphosphate</name>
        <dbReference type="ChEBI" id="CHEBI:58017"/>
    </ligand>
</feature>
<evidence type="ECO:0000313" key="13">
    <source>
        <dbReference type="Proteomes" id="UP000005522"/>
    </source>
</evidence>
<feature type="binding site" evidence="9">
    <location>
        <position position="226"/>
    </location>
    <ligand>
        <name>Mg(2+)</name>
        <dbReference type="ChEBI" id="CHEBI:18420"/>
        <label>2</label>
    </ligand>
</feature>
<dbReference type="InterPro" id="IPR000312">
    <property type="entry name" value="Glycosyl_Trfase_fam3"/>
</dbReference>
<evidence type="ECO:0000256" key="1">
    <source>
        <dbReference type="ARBA" id="ARBA00004907"/>
    </source>
</evidence>
<keyword evidence="9" id="KW-0460">Magnesium</keyword>
<gene>
    <name evidence="9" type="primary">trpD</name>
    <name evidence="12" type="ORF">Acaty_c0076</name>
</gene>
<keyword evidence="9" id="KW-0479">Metal-binding</keyword>
<evidence type="ECO:0000256" key="8">
    <source>
        <dbReference type="ARBA" id="ARBA00061188"/>
    </source>
</evidence>
<feature type="binding site" evidence="9">
    <location>
        <position position="167"/>
    </location>
    <ligand>
        <name>anthranilate</name>
        <dbReference type="ChEBI" id="CHEBI:16567"/>
        <label>2</label>
    </ligand>
</feature>
<keyword evidence="3 9" id="KW-0328">Glycosyltransferase</keyword>
<dbReference type="Gene3D" id="3.40.1030.10">
    <property type="entry name" value="Nucleoside phosphorylase/phosphoribosyltransferase catalytic domain"/>
    <property type="match status" value="1"/>
</dbReference>
<feature type="binding site" evidence="9">
    <location>
        <position position="227"/>
    </location>
    <ligand>
        <name>Mg(2+)</name>
        <dbReference type="ChEBI" id="CHEBI:18420"/>
        <label>1</label>
    </ligand>
</feature>
<name>A0A059ZQY6_ACICK</name>
<dbReference type="AlphaFoldDB" id="A0A059ZQY6"/>
<feature type="domain" description="Glycosyl transferase family 3 N-terminal" evidence="11">
    <location>
        <begin position="4"/>
        <end position="66"/>
    </location>
</feature>
<dbReference type="InterPro" id="IPR017459">
    <property type="entry name" value="Glycosyl_Trfase_fam3_N_dom"/>
</dbReference>
<dbReference type="Proteomes" id="UP000005522">
    <property type="component" value="Chromosome"/>
</dbReference>
<dbReference type="GO" id="GO:0005829">
    <property type="term" value="C:cytosol"/>
    <property type="evidence" value="ECO:0007669"/>
    <property type="project" value="TreeGrafter"/>
</dbReference>
<dbReference type="UniPathway" id="UPA00035">
    <property type="reaction ID" value="UER00041"/>
</dbReference>
<dbReference type="RefSeq" id="WP_004869818.1">
    <property type="nucleotide sequence ID" value="NZ_CP005986.1"/>
</dbReference>
<feature type="binding site" evidence="9">
    <location>
        <position position="93"/>
    </location>
    <ligand>
        <name>Mg(2+)</name>
        <dbReference type="ChEBI" id="CHEBI:18420"/>
        <label>1</label>
    </ligand>
</feature>
<dbReference type="PANTHER" id="PTHR43285:SF2">
    <property type="entry name" value="ANTHRANILATE PHOSPHORIBOSYLTRANSFERASE"/>
    <property type="match status" value="1"/>
</dbReference>
<evidence type="ECO:0000256" key="2">
    <source>
        <dbReference type="ARBA" id="ARBA00022605"/>
    </source>
</evidence>
<dbReference type="HAMAP" id="MF_00211">
    <property type="entry name" value="TrpD"/>
    <property type="match status" value="1"/>
</dbReference>
<feature type="binding site" evidence="9">
    <location>
        <position position="89"/>
    </location>
    <ligand>
        <name>5-phospho-alpha-D-ribose 1-diphosphate</name>
        <dbReference type="ChEBI" id="CHEBI:58017"/>
    </ligand>
</feature>
<dbReference type="InterPro" id="IPR035902">
    <property type="entry name" value="Nuc_phospho_transferase"/>
</dbReference>
<dbReference type="GO" id="GO:0004048">
    <property type="term" value="F:anthranilate phosphoribosyltransferase activity"/>
    <property type="evidence" value="ECO:0007669"/>
    <property type="project" value="UniProtKB-UniRule"/>
</dbReference>
<accession>A0A059ZQY6</accession>
<dbReference type="GO" id="GO:0000287">
    <property type="term" value="F:magnesium ion binding"/>
    <property type="evidence" value="ECO:0007669"/>
    <property type="project" value="UniProtKB-UniRule"/>
</dbReference>